<dbReference type="AlphaFoldDB" id="A0A2W1N866"/>
<dbReference type="Pfam" id="PF08876">
    <property type="entry name" value="DUF1836"/>
    <property type="match status" value="1"/>
</dbReference>
<name>A0A2W1N866_PAEXE</name>
<evidence type="ECO:0000313" key="2">
    <source>
        <dbReference type="Proteomes" id="UP000214746"/>
    </source>
</evidence>
<dbReference type="EMBL" id="NHRJ02000006">
    <property type="protein sequence ID" value="PZE20607.1"/>
    <property type="molecule type" value="Genomic_DNA"/>
</dbReference>
<dbReference type="PANTHER" id="PTHR40056">
    <property type="entry name" value="HYPOTHETICAL CYTOSOLIC PROTEIN"/>
    <property type="match status" value="1"/>
</dbReference>
<comment type="caution">
    <text evidence="1">The sequence shown here is derived from an EMBL/GenBank/DDBJ whole genome shotgun (WGS) entry which is preliminary data.</text>
</comment>
<gene>
    <name evidence="1" type="ORF">CBW46_012635</name>
</gene>
<reference evidence="1" key="1">
    <citation type="submission" date="2018-06" db="EMBL/GenBank/DDBJ databases">
        <title>Paenibacillus xerothermodurans sp. nov. an extremely dry heat resistant spore forming bacterium isolated from the soil of Cape Canaveral, Florida.</title>
        <authorList>
            <person name="Seuylemezian A."/>
            <person name="Kaur N."/>
            <person name="Patil P."/>
            <person name="Patil P."/>
            <person name="Mayilraj S."/>
            <person name="Vaishampayan P."/>
        </authorList>
    </citation>
    <scope>NUCLEOTIDE SEQUENCE [LARGE SCALE GENOMIC DNA]</scope>
    <source>
        <strain evidence="1">ATCC 27380</strain>
    </source>
</reference>
<dbReference type="Proteomes" id="UP000214746">
    <property type="component" value="Unassembled WGS sequence"/>
</dbReference>
<keyword evidence="2" id="KW-1185">Reference proteome</keyword>
<dbReference type="OrthoDB" id="2351599at2"/>
<evidence type="ECO:0000313" key="1">
    <source>
        <dbReference type="EMBL" id="PZE20607.1"/>
    </source>
</evidence>
<dbReference type="RefSeq" id="WP_089200360.1">
    <property type="nucleotide sequence ID" value="NZ_NHRJ02000006.1"/>
</dbReference>
<organism evidence="1 2">
    <name type="scientific">Paenibacillus xerothermodurans</name>
    <dbReference type="NCBI Taxonomy" id="1977292"/>
    <lineage>
        <taxon>Bacteria</taxon>
        <taxon>Bacillati</taxon>
        <taxon>Bacillota</taxon>
        <taxon>Bacilli</taxon>
        <taxon>Bacillales</taxon>
        <taxon>Paenibacillaceae</taxon>
        <taxon>Paenibacillus</taxon>
    </lineage>
</organism>
<proteinExistence type="predicted"/>
<sequence>METFTLTRREMAVILLSMQGKVSTTPLSILQEAWKKNHQADVAHGHSLTAFLSTELTPVLEKMMKHDRVEGFSLQEIVSLGNQIEYTHMSITSMQNWVKRDFKEFLGSPKVGKKYSIDQAAMLFIIDDLKNCLDFESIRKLFEIVFRNPDTESDDLLTPVELYAAYSRLFEEMDANHDQIMDVRGHGTANRSYDTLTELAIRQKAEEYTHGLTHLTPQQQEAVRNMLFIAMVSVRNAYFHALARRYLHAALFLHTLN</sequence>
<dbReference type="InterPro" id="IPR014975">
    <property type="entry name" value="DUF1836"/>
</dbReference>
<dbReference type="PANTHER" id="PTHR40056:SF1">
    <property type="entry name" value="DUF1836 DOMAIN-CONTAINING PROTEIN"/>
    <property type="match status" value="1"/>
</dbReference>
<accession>A0A2W1N866</accession>
<protein>
    <submittedName>
        <fullName evidence="1">DUF1836 domain-containing protein</fullName>
    </submittedName>
</protein>